<evidence type="ECO:0000256" key="1">
    <source>
        <dbReference type="ARBA" id="ARBA00006484"/>
    </source>
</evidence>
<dbReference type="AlphaFoldDB" id="A0A919E7G1"/>
<dbReference type="InterPro" id="IPR002347">
    <property type="entry name" value="SDR_fam"/>
</dbReference>
<dbReference type="RefSeq" id="WP_189908331.1">
    <property type="nucleotide sequence ID" value="NZ_BNBC01000094.1"/>
</dbReference>
<dbReference type="EMBL" id="BNBC01000094">
    <property type="protein sequence ID" value="GHF19837.1"/>
    <property type="molecule type" value="Genomic_DNA"/>
</dbReference>
<keyword evidence="4" id="KW-1185">Reference proteome</keyword>
<dbReference type="PROSITE" id="PS00061">
    <property type="entry name" value="ADH_SHORT"/>
    <property type="match status" value="1"/>
</dbReference>
<gene>
    <name evidence="3" type="ORF">GCM10014715_88190</name>
</gene>
<keyword evidence="2" id="KW-0560">Oxidoreductase</keyword>
<dbReference type="InterPro" id="IPR050259">
    <property type="entry name" value="SDR"/>
</dbReference>
<comment type="similarity">
    <text evidence="1">Belongs to the short-chain dehydrogenases/reductases (SDR) family.</text>
</comment>
<organism evidence="3 4">
    <name type="scientific">Streptomyces spiralis</name>
    <dbReference type="NCBI Taxonomy" id="66376"/>
    <lineage>
        <taxon>Bacteria</taxon>
        <taxon>Bacillati</taxon>
        <taxon>Actinomycetota</taxon>
        <taxon>Actinomycetes</taxon>
        <taxon>Kitasatosporales</taxon>
        <taxon>Streptomycetaceae</taxon>
        <taxon>Streptomyces</taxon>
    </lineage>
</organism>
<dbReference type="InterPro" id="IPR020904">
    <property type="entry name" value="Sc_DH/Rdtase_CS"/>
</dbReference>
<protein>
    <submittedName>
        <fullName evidence="3">3-oxoacyl-ACP reductase</fullName>
    </submittedName>
</protein>
<dbReference type="Pfam" id="PF13561">
    <property type="entry name" value="adh_short_C2"/>
    <property type="match status" value="1"/>
</dbReference>
<dbReference type="GO" id="GO:0032787">
    <property type="term" value="P:monocarboxylic acid metabolic process"/>
    <property type="evidence" value="ECO:0007669"/>
    <property type="project" value="UniProtKB-ARBA"/>
</dbReference>
<dbReference type="GO" id="GO:0016491">
    <property type="term" value="F:oxidoreductase activity"/>
    <property type="evidence" value="ECO:0007669"/>
    <property type="project" value="UniProtKB-KW"/>
</dbReference>
<dbReference type="PRINTS" id="PR00081">
    <property type="entry name" value="GDHRDH"/>
</dbReference>
<dbReference type="Gene3D" id="3.40.50.720">
    <property type="entry name" value="NAD(P)-binding Rossmann-like Domain"/>
    <property type="match status" value="1"/>
</dbReference>
<dbReference type="PANTHER" id="PTHR42879">
    <property type="entry name" value="3-OXOACYL-(ACYL-CARRIER-PROTEIN) REDUCTASE"/>
    <property type="match status" value="1"/>
</dbReference>
<reference evidence="3" key="1">
    <citation type="journal article" date="2014" name="Int. J. Syst. Evol. Microbiol.">
        <title>Complete genome sequence of Corynebacterium casei LMG S-19264T (=DSM 44701T), isolated from a smear-ripened cheese.</title>
        <authorList>
            <consortium name="US DOE Joint Genome Institute (JGI-PGF)"/>
            <person name="Walter F."/>
            <person name="Albersmeier A."/>
            <person name="Kalinowski J."/>
            <person name="Ruckert C."/>
        </authorList>
    </citation>
    <scope>NUCLEOTIDE SEQUENCE</scope>
    <source>
        <strain evidence="3">JCM 3302</strain>
    </source>
</reference>
<dbReference type="InterPro" id="IPR036291">
    <property type="entry name" value="NAD(P)-bd_dom_sf"/>
</dbReference>
<accession>A0A919E7G1</accession>
<dbReference type="PRINTS" id="PR00080">
    <property type="entry name" value="SDRFAMILY"/>
</dbReference>
<evidence type="ECO:0000256" key="2">
    <source>
        <dbReference type="ARBA" id="ARBA00023002"/>
    </source>
</evidence>
<evidence type="ECO:0000313" key="4">
    <source>
        <dbReference type="Proteomes" id="UP000641386"/>
    </source>
</evidence>
<reference evidence="3" key="2">
    <citation type="submission" date="2020-09" db="EMBL/GenBank/DDBJ databases">
        <authorList>
            <person name="Sun Q."/>
            <person name="Ohkuma M."/>
        </authorList>
    </citation>
    <scope>NUCLEOTIDE SEQUENCE</scope>
    <source>
        <strain evidence="3">JCM 3302</strain>
    </source>
</reference>
<dbReference type="PANTHER" id="PTHR42879:SF2">
    <property type="entry name" value="3-OXOACYL-[ACYL-CARRIER-PROTEIN] REDUCTASE FABG"/>
    <property type="match status" value="1"/>
</dbReference>
<evidence type="ECO:0000313" key="3">
    <source>
        <dbReference type="EMBL" id="GHF19837.1"/>
    </source>
</evidence>
<sequence length="257" mass="26977">MDHSHQPLDGAVALVTGATQGIGRAVAARLAHDGARVAVGDRAHTPAMDAIASAIGGVPAVADVSDRAQVHALVGRLNQQLGDIDVLVCNAAYMTMGRFTDHDEADWWKVVDTNLTGTFHLIQAVLPGMRRRGRGRIVVISSEWGVTGWPEATAYSASKAGLISLVKTLGRELAPEGIVVNAVAPGVIDTPQLQVDADSAGLPLDDMHKLYAQNIPLGRIGRPEEIASAVALLTDFRVGSFAGQTLQINGGSTRCRV</sequence>
<comment type="caution">
    <text evidence="3">The sequence shown here is derived from an EMBL/GenBank/DDBJ whole genome shotgun (WGS) entry which is preliminary data.</text>
</comment>
<dbReference type="Proteomes" id="UP000641386">
    <property type="component" value="Unassembled WGS sequence"/>
</dbReference>
<name>A0A919E7G1_9ACTN</name>
<dbReference type="FunFam" id="3.40.50.720:FF:000084">
    <property type="entry name" value="Short-chain dehydrogenase reductase"/>
    <property type="match status" value="1"/>
</dbReference>
<dbReference type="SUPFAM" id="SSF51735">
    <property type="entry name" value="NAD(P)-binding Rossmann-fold domains"/>
    <property type="match status" value="1"/>
</dbReference>
<proteinExistence type="inferred from homology"/>